<dbReference type="SUPFAM" id="SSF55073">
    <property type="entry name" value="Nucleotide cyclase"/>
    <property type="match status" value="1"/>
</dbReference>
<dbReference type="InterPro" id="IPR052155">
    <property type="entry name" value="Biofilm_reg_signaling"/>
</dbReference>
<comment type="caution">
    <text evidence="9">The sequence shown here is derived from an EMBL/GenBank/DDBJ whole genome shotgun (WGS) entry which is preliminary data.</text>
</comment>
<dbReference type="FunFam" id="3.20.20.450:FF:000001">
    <property type="entry name" value="Cyclic di-GMP phosphodiesterase yahA"/>
    <property type="match status" value="1"/>
</dbReference>
<proteinExistence type="predicted"/>
<dbReference type="FunFam" id="3.30.70.270:FF:000001">
    <property type="entry name" value="Diguanylate cyclase domain protein"/>
    <property type="match status" value="1"/>
</dbReference>
<feature type="domain" description="GGDEF" evidence="7">
    <location>
        <begin position="294"/>
        <end position="426"/>
    </location>
</feature>
<keyword evidence="3" id="KW-0973">c-di-GMP</keyword>
<dbReference type="InterPro" id="IPR029787">
    <property type="entry name" value="Nucleotide_cyclase"/>
</dbReference>
<dbReference type="InterPro" id="IPR035919">
    <property type="entry name" value="EAL_sf"/>
</dbReference>
<keyword evidence="5" id="KW-0472">Membrane</keyword>
<comment type="cofactor">
    <cofactor evidence="1">
        <name>Mg(2+)</name>
        <dbReference type="ChEBI" id="CHEBI:18420"/>
    </cofactor>
</comment>
<dbReference type="SMART" id="SM00052">
    <property type="entry name" value="EAL"/>
    <property type="match status" value="1"/>
</dbReference>
<dbReference type="Pfam" id="PF00563">
    <property type="entry name" value="EAL"/>
    <property type="match status" value="1"/>
</dbReference>
<dbReference type="SUPFAM" id="SSF141868">
    <property type="entry name" value="EAL domain-like"/>
    <property type="match status" value="1"/>
</dbReference>
<protein>
    <recommendedName>
        <fullName evidence="2">cyclic-guanylate-specific phosphodiesterase</fullName>
        <ecNumber evidence="2">3.1.4.52</ecNumber>
    </recommendedName>
</protein>
<reference evidence="9 10" key="1">
    <citation type="submission" date="2015-05" db="EMBL/GenBank/DDBJ databases">
        <title>Genome sequencing and analysis of members of genus Stenotrophomonas.</title>
        <authorList>
            <person name="Patil P.P."/>
            <person name="Midha S."/>
            <person name="Patil P.B."/>
        </authorList>
    </citation>
    <scope>NUCLEOTIDE SEQUENCE [LARGE SCALE GENOMIC DNA]</scope>
    <source>
        <strain evidence="9 10">DSM 18929</strain>
    </source>
</reference>
<feature type="transmembrane region" description="Helical" evidence="5">
    <location>
        <begin position="173"/>
        <end position="196"/>
    </location>
</feature>
<dbReference type="GO" id="GO:0071111">
    <property type="term" value="F:cyclic-guanylate-specific phosphodiesterase activity"/>
    <property type="evidence" value="ECO:0007669"/>
    <property type="project" value="UniProtKB-EC"/>
</dbReference>
<keyword evidence="5" id="KW-1133">Transmembrane helix</keyword>
<dbReference type="Gene3D" id="3.30.70.270">
    <property type="match status" value="1"/>
</dbReference>
<dbReference type="PROSITE" id="PS50887">
    <property type="entry name" value="GGDEF"/>
    <property type="match status" value="1"/>
</dbReference>
<evidence type="ECO:0000256" key="1">
    <source>
        <dbReference type="ARBA" id="ARBA00001946"/>
    </source>
</evidence>
<dbReference type="Pfam" id="PF00990">
    <property type="entry name" value="GGDEF"/>
    <property type="match status" value="1"/>
</dbReference>
<dbReference type="InterPro" id="IPR001633">
    <property type="entry name" value="EAL_dom"/>
</dbReference>
<dbReference type="PROSITE" id="PS50924">
    <property type="entry name" value="MHYT"/>
    <property type="match status" value="1"/>
</dbReference>
<dbReference type="CDD" id="cd01948">
    <property type="entry name" value="EAL"/>
    <property type="match status" value="1"/>
</dbReference>
<feature type="transmembrane region" description="Helical" evidence="5">
    <location>
        <begin position="42"/>
        <end position="66"/>
    </location>
</feature>
<evidence type="ECO:0000259" key="7">
    <source>
        <dbReference type="PROSITE" id="PS50887"/>
    </source>
</evidence>
<evidence type="ECO:0000313" key="10">
    <source>
        <dbReference type="Proteomes" id="UP000050864"/>
    </source>
</evidence>
<evidence type="ECO:0000256" key="2">
    <source>
        <dbReference type="ARBA" id="ARBA00012282"/>
    </source>
</evidence>
<feature type="transmembrane region" description="Helical" evidence="5">
    <location>
        <begin position="72"/>
        <end position="95"/>
    </location>
</feature>
<evidence type="ECO:0000256" key="5">
    <source>
        <dbReference type="PROSITE-ProRule" id="PRU00244"/>
    </source>
</evidence>
<feature type="transmembrane region" description="Helical" evidence="5">
    <location>
        <begin position="12"/>
        <end position="30"/>
    </location>
</feature>
<dbReference type="CDD" id="cd01949">
    <property type="entry name" value="GGDEF"/>
    <property type="match status" value="1"/>
</dbReference>
<dbReference type="RefSeq" id="WP_057631474.1">
    <property type="nucleotide sequence ID" value="NZ_LDJI01000001.1"/>
</dbReference>
<evidence type="ECO:0000256" key="3">
    <source>
        <dbReference type="ARBA" id="ARBA00022636"/>
    </source>
</evidence>
<dbReference type="InterPro" id="IPR005330">
    <property type="entry name" value="MHYT_dom"/>
</dbReference>
<dbReference type="SMART" id="SM00267">
    <property type="entry name" value="GGDEF"/>
    <property type="match status" value="1"/>
</dbReference>
<dbReference type="AlphaFoldDB" id="A0A0R0CNY3"/>
<feature type="transmembrane region" description="Helical" evidence="5">
    <location>
        <begin position="216"/>
        <end position="238"/>
    </location>
</feature>
<dbReference type="STRING" id="405444.ABB26_00045"/>
<dbReference type="PATRIC" id="fig|405444.3.peg.9"/>
<dbReference type="GO" id="GO:0071732">
    <property type="term" value="P:cellular response to nitric oxide"/>
    <property type="evidence" value="ECO:0007669"/>
    <property type="project" value="UniProtKB-ARBA"/>
</dbReference>
<keyword evidence="5" id="KW-0812">Transmembrane</keyword>
<organism evidence="9 10">
    <name type="scientific">Stenotrophomonas humi</name>
    <dbReference type="NCBI Taxonomy" id="405444"/>
    <lineage>
        <taxon>Bacteria</taxon>
        <taxon>Pseudomonadati</taxon>
        <taxon>Pseudomonadota</taxon>
        <taxon>Gammaproteobacteria</taxon>
        <taxon>Lysobacterales</taxon>
        <taxon>Lysobacteraceae</taxon>
        <taxon>Stenotrophomonas</taxon>
    </lineage>
</organism>
<dbReference type="PANTHER" id="PTHR44757">
    <property type="entry name" value="DIGUANYLATE CYCLASE DGCP"/>
    <property type="match status" value="1"/>
</dbReference>
<feature type="transmembrane region" description="Helical" evidence="5">
    <location>
        <begin position="107"/>
        <end position="126"/>
    </location>
</feature>
<evidence type="ECO:0000256" key="4">
    <source>
        <dbReference type="ARBA" id="ARBA00051114"/>
    </source>
</evidence>
<dbReference type="PANTHER" id="PTHR44757:SF2">
    <property type="entry name" value="BIOFILM ARCHITECTURE MAINTENANCE PROTEIN MBAA"/>
    <property type="match status" value="1"/>
</dbReference>
<dbReference type="NCBIfam" id="TIGR00254">
    <property type="entry name" value="GGDEF"/>
    <property type="match status" value="1"/>
</dbReference>
<dbReference type="Gene3D" id="3.20.20.450">
    <property type="entry name" value="EAL domain"/>
    <property type="match status" value="1"/>
</dbReference>
<name>A0A0R0CNY3_9GAMM</name>
<accession>A0A0R0CNY3</accession>
<feature type="domain" description="MHYT" evidence="8">
    <location>
        <begin position="6"/>
        <end position="199"/>
    </location>
</feature>
<comment type="catalytic activity">
    <reaction evidence="4">
        <text>3',3'-c-di-GMP + H2O = 5'-phosphoguanylyl(3'-&gt;5')guanosine + H(+)</text>
        <dbReference type="Rhea" id="RHEA:24902"/>
        <dbReference type="ChEBI" id="CHEBI:15377"/>
        <dbReference type="ChEBI" id="CHEBI:15378"/>
        <dbReference type="ChEBI" id="CHEBI:58754"/>
        <dbReference type="ChEBI" id="CHEBI:58805"/>
        <dbReference type="EC" id="3.1.4.52"/>
    </reaction>
    <physiologicalReaction direction="left-to-right" evidence="4">
        <dbReference type="Rhea" id="RHEA:24903"/>
    </physiologicalReaction>
</comment>
<evidence type="ECO:0000259" key="6">
    <source>
        <dbReference type="PROSITE" id="PS50883"/>
    </source>
</evidence>
<keyword evidence="10" id="KW-1185">Reference proteome</keyword>
<dbReference type="EMBL" id="LDJI01000001">
    <property type="protein sequence ID" value="KRG66488.1"/>
    <property type="molecule type" value="Genomic_DNA"/>
</dbReference>
<evidence type="ECO:0000313" key="9">
    <source>
        <dbReference type="EMBL" id="KRG66488.1"/>
    </source>
</evidence>
<dbReference type="InterPro" id="IPR043128">
    <property type="entry name" value="Rev_trsase/Diguanyl_cyclase"/>
</dbReference>
<dbReference type="Pfam" id="PF03707">
    <property type="entry name" value="MHYT"/>
    <property type="match status" value="3"/>
</dbReference>
<sequence length="690" mass="74821">MLIATYDQTLVVFSIVVAVLASYTALDMAGRLATAQGRVARWWLVGGAAAMGLGIWSMHFIGMLAFDLPIPLGYDLAITLWSLAVSVGASAYALWLVSRPSLPGWQLLAGAVLMGLAIAAMHYLGMSALRMQPGIDYHLGWFIASIALAIAASGAALWIAFRLRNEHRRTLRMRGLASLLMGLAIVGMHYTGMAAARFPVGSVCGAVRTGGIDTQWLAVLVIVTTVATLGIALIASLFDRRMRERTGVLADSLADANQKLVQAALHDPLTQLPNRMLLQDRMEQAIKRAQQEGRAVAVIFCDLDGFKTINDAYGHQLGDRLLIAVARRIGGLLGPQDTFARLGGDEFVMALTVDSPDDALVIAERVVEAAAQPFLIDTAELQVSASLGIALYPSDASNERELMAHADVAMYHTKQLGRNGYTFFTAAMQVNANRQLRLLQDLRKAVERGELVLHYQPKFDASEQGVIGAEALLRWQHPELGLLAPDVFIPIAERSGLILSMGDWVLDQACRQLRQWHDAGHAQWSMAVNLSPLQFDSPALVATVRNIIERHGIDARYLTLEVTETTAMKDVDASLEVLNSLTAMGVKIAIDDFGTGYSSLLYLKRMPAAELKIDRAFVRDLESNEEDAAIVSSIIALARALNIKVVAEGVETAAQREFLLSLGCDTLQGFFLGRPATAEAFGSYRDQAAA</sequence>
<dbReference type="GO" id="GO:0016020">
    <property type="term" value="C:membrane"/>
    <property type="evidence" value="ECO:0007669"/>
    <property type="project" value="UniProtKB-UniRule"/>
</dbReference>
<feature type="domain" description="EAL" evidence="6">
    <location>
        <begin position="435"/>
        <end position="689"/>
    </location>
</feature>
<feature type="transmembrane region" description="Helical" evidence="5">
    <location>
        <begin position="138"/>
        <end position="161"/>
    </location>
</feature>
<dbReference type="Proteomes" id="UP000050864">
    <property type="component" value="Unassembled WGS sequence"/>
</dbReference>
<evidence type="ECO:0000259" key="8">
    <source>
        <dbReference type="PROSITE" id="PS50924"/>
    </source>
</evidence>
<dbReference type="EC" id="3.1.4.52" evidence="2"/>
<gene>
    <name evidence="9" type="ORF">ABB26_00045</name>
</gene>
<dbReference type="PROSITE" id="PS50883">
    <property type="entry name" value="EAL"/>
    <property type="match status" value="1"/>
</dbReference>
<dbReference type="InterPro" id="IPR000160">
    <property type="entry name" value="GGDEF_dom"/>
</dbReference>